<protein>
    <recommendedName>
        <fullName evidence="4">Transglycosylase SLT domain-containing protein</fullName>
    </recommendedName>
</protein>
<feature type="region of interest" description="Disordered" evidence="1">
    <location>
        <begin position="85"/>
        <end position="123"/>
    </location>
</feature>
<name>A0A1X9LK51_9MICO</name>
<dbReference type="Proteomes" id="UP000192775">
    <property type="component" value="Chromosome"/>
</dbReference>
<proteinExistence type="predicted"/>
<dbReference type="AlphaFoldDB" id="A0A1X9LK51"/>
<dbReference type="SUPFAM" id="SSF53955">
    <property type="entry name" value="Lysozyme-like"/>
    <property type="match status" value="1"/>
</dbReference>
<reference evidence="2 3" key="1">
    <citation type="submission" date="2017-04" db="EMBL/GenBank/DDBJ databases">
        <authorList>
            <person name="Afonso C.L."/>
            <person name="Miller P.J."/>
            <person name="Scott M.A."/>
            <person name="Spackman E."/>
            <person name="Goraichik I."/>
            <person name="Dimitrov K.M."/>
            <person name="Suarez D.L."/>
            <person name="Swayne D.E."/>
        </authorList>
    </citation>
    <scope>NUCLEOTIDE SEQUENCE [LARGE SCALE GENOMIC DNA]</scope>
    <source>
        <strain evidence="3">XA(T)</strain>
    </source>
</reference>
<accession>A0A1X9LK51</accession>
<dbReference type="KEGG" id="cphy:B5808_06180"/>
<dbReference type="Gene3D" id="1.10.530.10">
    <property type="match status" value="1"/>
</dbReference>
<gene>
    <name evidence="2" type="ORF">B5808_06180</name>
</gene>
<feature type="compositionally biased region" description="Low complexity" evidence="1">
    <location>
        <begin position="1"/>
        <end position="23"/>
    </location>
</feature>
<sequence>MSARAAAAPAPVTTRRPSRRSTAQRVGLQVVGLSAVAACAFVFVSGPNTVASATQFQGTFADYTPDGQVIAVDSAAGASVSRDAYSVVAPPPPPPVVASTPTTGSSSGSASSDSSCPTPDVTADPEGAKAIALELAAARGWTGAQYDALVALWSRESGWRLNALNKSSCAYGIPQALPGSKMASAGADWQTNPATQITWGLNYIAGAYGDPISALAHSDASGWY</sequence>
<dbReference type="STRING" id="1619308.B5808_06180"/>
<evidence type="ECO:0008006" key="4">
    <source>
        <dbReference type="Google" id="ProtNLM"/>
    </source>
</evidence>
<feature type="compositionally biased region" description="Low complexity" evidence="1">
    <location>
        <begin position="97"/>
        <end position="120"/>
    </location>
</feature>
<keyword evidence="3" id="KW-1185">Reference proteome</keyword>
<feature type="region of interest" description="Disordered" evidence="1">
    <location>
        <begin position="1"/>
        <end position="24"/>
    </location>
</feature>
<organism evidence="2 3">
    <name type="scientific">Cnuibacter physcomitrellae</name>
    <dbReference type="NCBI Taxonomy" id="1619308"/>
    <lineage>
        <taxon>Bacteria</taxon>
        <taxon>Bacillati</taxon>
        <taxon>Actinomycetota</taxon>
        <taxon>Actinomycetes</taxon>
        <taxon>Micrococcales</taxon>
        <taxon>Microbacteriaceae</taxon>
        <taxon>Cnuibacter</taxon>
    </lineage>
</organism>
<dbReference type="EMBL" id="CP020715">
    <property type="protein sequence ID" value="ARJ04852.1"/>
    <property type="molecule type" value="Genomic_DNA"/>
</dbReference>
<evidence type="ECO:0000256" key="1">
    <source>
        <dbReference type="SAM" id="MobiDB-lite"/>
    </source>
</evidence>
<dbReference type="InterPro" id="IPR023346">
    <property type="entry name" value="Lysozyme-like_dom_sf"/>
</dbReference>
<evidence type="ECO:0000313" key="3">
    <source>
        <dbReference type="Proteomes" id="UP000192775"/>
    </source>
</evidence>
<evidence type="ECO:0000313" key="2">
    <source>
        <dbReference type="EMBL" id="ARJ04852.1"/>
    </source>
</evidence>